<feature type="domain" description="Bacterial DNA polymerase III alpha subunit NTPase" evidence="1">
    <location>
        <begin position="142"/>
        <end position="201"/>
    </location>
</feature>
<keyword evidence="2" id="KW-1185">Reference proteome</keyword>
<sequence>MLSNGYDTAVLTDINNSTGTLECIKKGMDAGLRILAGMEFRNGDELFYIGIAKNEKGFKELNDFITERNRNKSVLPINAPDFPNAFIVYPYEKKEISNLKENEYIGIRPLQRTKITMEPKSNWENIKNKATFTGNRYNDKQLLLKYAQDGFLRRYSKTDQVAIKRIQRELEIIENLNFSSYFLITDDICRYARSKDYHYVGR</sequence>
<name>A0A0N5A7H6_PARTI</name>
<dbReference type="Proteomes" id="UP000038045">
    <property type="component" value="Unplaced"/>
</dbReference>
<evidence type="ECO:0000313" key="3">
    <source>
        <dbReference type="WBParaSite" id="PTRK_0001795600.1"/>
    </source>
</evidence>
<dbReference type="STRING" id="131310.A0A0N5A7H6"/>
<protein>
    <submittedName>
        <fullName evidence="3">DNA_pol3_alpha domain-containing protein</fullName>
    </submittedName>
</protein>
<dbReference type="WBParaSite" id="PTRK_0001795600.1">
    <property type="protein sequence ID" value="PTRK_0001795600.1"/>
    <property type="gene ID" value="PTRK_0001795600"/>
</dbReference>
<dbReference type="GO" id="GO:0006260">
    <property type="term" value="P:DNA replication"/>
    <property type="evidence" value="ECO:0007669"/>
    <property type="project" value="InterPro"/>
</dbReference>
<evidence type="ECO:0000259" key="1">
    <source>
        <dbReference type="Pfam" id="PF07733"/>
    </source>
</evidence>
<accession>A0A0N5A7H6</accession>
<dbReference type="AlphaFoldDB" id="A0A0N5A7H6"/>
<dbReference type="Gene3D" id="3.20.20.140">
    <property type="entry name" value="Metal-dependent hydrolases"/>
    <property type="match status" value="1"/>
</dbReference>
<dbReference type="Pfam" id="PF07733">
    <property type="entry name" value="DNA_pol3_alpha"/>
    <property type="match status" value="1"/>
</dbReference>
<dbReference type="InterPro" id="IPR011708">
    <property type="entry name" value="DNA_pol3_alpha_NTPase_dom"/>
</dbReference>
<dbReference type="InterPro" id="IPR004805">
    <property type="entry name" value="DnaE2/DnaE/PolC"/>
</dbReference>
<reference evidence="3" key="1">
    <citation type="submission" date="2017-02" db="UniProtKB">
        <authorList>
            <consortium name="WormBaseParasite"/>
        </authorList>
    </citation>
    <scope>IDENTIFICATION</scope>
</reference>
<evidence type="ECO:0000313" key="2">
    <source>
        <dbReference type="Proteomes" id="UP000038045"/>
    </source>
</evidence>
<organism evidence="2 3">
    <name type="scientific">Parastrongyloides trichosuri</name>
    <name type="common">Possum-specific nematode worm</name>
    <dbReference type="NCBI Taxonomy" id="131310"/>
    <lineage>
        <taxon>Eukaryota</taxon>
        <taxon>Metazoa</taxon>
        <taxon>Ecdysozoa</taxon>
        <taxon>Nematoda</taxon>
        <taxon>Chromadorea</taxon>
        <taxon>Rhabditida</taxon>
        <taxon>Tylenchina</taxon>
        <taxon>Panagrolaimomorpha</taxon>
        <taxon>Strongyloidoidea</taxon>
        <taxon>Strongyloididae</taxon>
        <taxon>Parastrongyloides</taxon>
    </lineage>
</organism>
<dbReference type="GO" id="GO:0008408">
    <property type="term" value="F:3'-5' exonuclease activity"/>
    <property type="evidence" value="ECO:0007669"/>
    <property type="project" value="InterPro"/>
</dbReference>
<proteinExistence type="predicted"/>
<dbReference type="PANTHER" id="PTHR32294">
    <property type="entry name" value="DNA POLYMERASE III SUBUNIT ALPHA"/>
    <property type="match status" value="1"/>
</dbReference>